<feature type="transmembrane region" description="Helical" evidence="7">
    <location>
        <begin position="211"/>
        <end position="231"/>
    </location>
</feature>
<feature type="transmembrane region" description="Helical" evidence="7">
    <location>
        <begin position="372"/>
        <end position="391"/>
    </location>
</feature>
<feature type="transmembrane region" description="Helical" evidence="7">
    <location>
        <begin position="436"/>
        <end position="458"/>
    </location>
</feature>
<dbReference type="SUPFAM" id="SSF103473">
    <property type="entry name" value="MFS general substrate transporter"/>
    <property type="match status" value="1"/>
</dbReference>
<accession>A5DQY5</accession>
<feature type="transmembrane region" description="Helical" evidence="7">
    <location>
        <begin position="280"/>
        <end position="304"/>
    </location>
</feature>
<feature type="transmembrane region" description="Helical" evidence="7">
    <location>
        <begin position="180"/>
        <end position="199"/>
    </location>
</feature>
<proteinExistence type="inferred from homology"/>
<organism evidence="9 10">
    <name type="scientific">Meyerozyma guilliermondii (strain ATCC 6260 / CBS 566 / DSM 6381 / JCM 1539 / NBRC 10279 / NRRL Y-324)</name>
    <name type="common">Yeast</name>
    <name type="synonym">Candida guilliermondii</name>
    <dbReference type="NCBI Taxonomy" id="294746"/>
    <lineage>
        <taxon>Eukaryota</taxon>
        <taxon>Fungi</taxon>
        <taxon>Dikarya</taxon>
        <taxon>Ascomycota</taxon>
        <taxon>Saccharomycotina</taxon>
        <taxon>Pichiomycetes</taxon>
        <taxon>Debaryomycetaceae</taxon>
        <taxon>Meyerozyma</taxon>
    </lineage>
</organism>
<keyword evidence="5 7" id="KW-0472">Membrane</keyword>
<feature type="transmembrane region" description="Helical" evidence="7">
    <location>
        <begin position="346"/>
        <end position="366"/>
    </location>
</feature>
<dbReference type="InterPro" id="IPR020846">
    <property type="entry name" value="MFS_dom"/>
</dbReference>
<name>A5DQY5_PICGU</name>
<evidence type="ECO:0000256" key="6">
    <source>
        <dbReference type="ARBA" id="ARBA00037968"/>
    </source>
</evidence>
<feature type="transmembrane region" description="Helical" evidence="7">
    <location>
        <begin position="316"/>
        <end position="339"/>
    </location>
</feature>
<dbReference type="EMBL" id="CH408162">
    <property type="protein sequence ID" value="EDK41588.2"/>
    <property type="molecule type" value="Genomic_DNA"/>
</dbReference>
<dbReference type="InterPro" id="IPR011701">
    <property type="entry name" value="MFS"/>
</dbReference>
<evidence type="ECO:0000259" key="8">
    <source>
        <dbReference type="PROSITE" id="PS50850"/>
    </source>
</evidence>
<feature type="domain" description="Major facilitator superfamily (MFS) profile" evidence="8">
    <location>
        <begin position="54"/>
        <end position="495"/>
    </location>
</feature>
<keyword evidence="10" id="KW-1185">Reference proteome</keyword>
<dbReference type="HOGENOM" id="CLU_001265_0_5_1"/>
<keyword evidence="4 7" id="KW-1133">Transmembrane helix</keyword>
<dbReference type="RefSeq" id="XP_001481923.2">
    <property type="nucleotide sequence ID" value="XM_001481873.1"/>
</dbReference>
<feature type="transmembrane region" description="Helical" evidence="7">
    <location>
        <begin position="91"/>
        <end position="109"/>
    </location>
</feature>
<evidence type="ECO:0000313" key="10">
    <source>
        <dbReference type="Proteomes" id="UP000001997"/>
    </source>
</evidence>
<comment type="similarity">
    <text evidence="6">Belongs to the major facilitator superfamily. Allantoate permease family.</text>
</comment>
<dbReference type="PANTHER" id="PTHR43791">
    <property type="entry name" value="PERMEASE-RELATED"/>
    <property type="match status" value="1"/>
</dbReference>
<feature type="transmembrane region" description="Helical" evidence="7">
    <location>
        <begin position="151"/>
        <end position="171"/>
    </location>
</feature>
<evidence type="ECO:0000256" key="2">
    <source>
        <dbReference type="ARBA" id="ARBA00022448"/>
    </source>
</evidence>
<dbReference type="InParanoid" id="A5DQY5"/>
<feature type="transmembrane region" description="Helical" evidence="7">
    <location>
        <begin position="121"/>
        <end position="139"/>
    </location>
</feature>
<evidence type="ECO:0000256" key="7">
    <source>
        <dbReference type="SAM" id="Phobius"/>
    </source>
</evidence>
<dbReference type="GeneID" id="5123774"/>
<dbReference type="PROSITE" id="PS50850">
    <property type="entry name" value="MFS"/>
    <property type="match status" value="1"/>
</dbReference>
<sequence length="495" mass="55520">MTEKLELKVQESSFSLPQDGDVDVGAKYLLDHPEHADYSQEEARKVLRKIDWLLMPIMTIVITLAAADKIIISNAAVHGMREDAHLVGSQYSWLGSIFYFGYLVMEFPANYLLQKLPVAKVLCTSFVVWNAILMCMAAGNNFAGLGAMRFLLGMGESFLFPSLTVITTMFYKKSEQPFRTAIWFSGFSSLITGILSYAVGHAHSSIANWRLLFLVFGAITIFFTCVLFILLPDSPVTCRYFNEREKYIAVHRTIENKTGTKNTNFKKDQVIEALTDWKTWVMAVFVLSINISNGALVTFAAQIVSGLGYSPIRTTLLGMPTGVFMTLSSWLIALPGLYFPKKFRTICAGTICLCPLICCALMMTLHNKHGLLVAYYFFYFYWGPYVCMTSLSMANTSGHTKKTIVNTVNFVSYCVSNIIAPQFFLAKQAPHYLTGYHAILGFTSAACLSILAYGAGCYMENARRDKLYGPPSLDFEEDAKNLTDKQKAKNFRYVW</sequence>
<dbReference type="FunFam" id="1.20.1250.20:FF:000064">
    <property type="entry name" value="MFS allantoate transporter"/>
    <property type="match status" value="1"/>
</dbReference>
<evidence type="ECO:0000256" key="1">
    <source>
        <dbReference type="ARBA" id="ARBA00004141"/>
    </source>
</evidence>
<feature type="transmembrane region" description="Helical" evidence="7">
    <location>
        <begin position="403"/>
        <end position="424"/>
    </location>
</feature>
<dbReference type="VEuPathDB" id="FungiDB:PGUG_05686"/>
<dbReference type="PANTHER" id="PTHR43791:SF41">
    <property type="entry name" value="MAJOR FACILITATOR SUPERFAMILY (MFS) PROFILE DOMAIN-CONTAINING PROTEIN"/>
    <property type="match status" value="1"/>
</dbReference>
<protein>
    <recommendedName>
        <fullName evidence="8">Major facilitator superfamily (MFS) profile domain-containing protein</fullName>
    </recommendedName>
</protein>
<dbReference type="OMA" id="SYCIANI"/>
<feature type="transmembrane region" description="Helical" evidence="7">
    <location>
        <begin position="52"/>
        <end position="71"/>
    </location>
</feature>
<gene>
    <name evidence="9" type="ORF">PGUG_05686</name>
</gene>
<evidence type="ECO:0000256" key="5">
    <source>
        <dbReference type="ARBA" id="ARBA00023136"/>
    </source>
</evidence>
<reference evidence="9 10" key="1">
    <citation type="journal article" date="2009" name="Nature">
        <title>Evolution of pathogenicity and sexual reproduction in eight Candida genomes.</title>
        <authorList>
            <person name="Butler G."/>
            <person name="Rasmussen M.D."/>
            <person name="Lin M.F."/>
            <person name="Santos M.A."/>
            <person name="Sakthikumar S."/>
            <person name="Munro C.A."/>
            <person name="Rheinbay E."/>
            <person name="Grabherr M."/>
            <person name="Forche A."/>
            <person name="Reedy J.L."/>
            <person name="Agrafioti I."/>
            <person name="Arnaud M.B."/>
            <person name="Bates S."/>
            <person name="Brown A.J."/>
            <person name="Brunke S."/>
            <person name="Costanzo M.C."/>
            <person name="Fitzpatrick D.A."/>
            <person name="de Groot P.W."/>
            <person name="Harris D."/>
            <person name="Hoyer L.L."/>
            <person name="Hube B."/>
            <person name="Klis F.M."/>
            <person name="Kodira C."/>
            <person name="Lennard N."/>
            <person name="Logue M.E."/>
            <person name="Martin R."/>
            <person name="Neiman A.M."/>
            <person name="Nikolaou E."/>
            <person name="Quail M.A."/>
            <person name="Quinn J."/>
            <person name="Santos M.C."/>
            <person name="Schmitzberger F.F."/>
            <person name="Sherlock G."/>
            <person name="Shah P."/>
            <person name="Silverstein K.A."/>
            <person name="Skrzypek M.S."/>
            <person name="Soll D."/>
            <person name="Staggs R."/>
            <person name="Stansfield I."/>
            <person name="Stumpf M.P."/>
            <person name="Sudbery P.E."/>
            <person name="Srikantha T."/>
            <person name="Zeng Q."/>
            <person name="Berman J."/>
            <person name="Berriman M."/>
            <person name="Heitman J."/>
            <person name="Gow N.A."/>
            <person name="Lorenz M.C."/>
            <person name="Birren B.W."/>
            <person name="Kellis M."/>
            <person name="Cuomo C.A."/>
        </authorList>
    </citation>
    <scope>NUCLEOTIDE SEQUENCE [LARGE SCALE GENOMIC DNA]</scope>
    <source>
        <strain evidence="10">ATCC 6260 / CBS 566 / DSM 6381 / JCM 1539 / NBRC 10279 / NRRL Y-324</strain>
    </source>
</reference>
<evidence type="ECO:0000256" key="4">
    <source>
        <dbReference type="ARBA" id="ARBA00022989"/>
    </source>
</evidence>
<dbReference type="KEGG" id="pgu:PGUG_05686"/>
<dbReference type="Proteomes" id="UP000001997">
    <property type="component" value="Unassembled WGS sequence"/>
</dbReference>
<dbReference type="GO" id="GO:0016020">
    <property type="term" value="C:membrane"/>
    <property type="evidence" value="ECO:0007669"/>
    <property type="project" value="UniProtKB-SubCell"/>
</dbReference>
<dbReference type="InterPro" id="IPR036259">
    <property type="entry name" value="MFS_trans_sf"/>
</dbReference>
<dbReference type="eggNOG" id="KOG2533">
    <property type="taxonomic scope" value="Eukaryota"/>
</dbReference>
<dbReference type="GO" id="GO:0022857">
    <property type="term" value="F:transmembrane transporter activity"/>
    <property type="evidence" value="ECO:0007669"/>
    <property type="project" value="InterPro"/>
</dbReference>
<evidence type="ECO:0000313" key="9">
    <source>
        <dbReference type="EMBL" id="EDK41588.2"/>
    </source>
</evidence>
<dbReference type="Gene3D" id="1.20.1250.20">
    <property type="entry name" value="MFS general substrate transporter like domains"/>
    <property type="match status" value="1"/>
</dbReference>
<evidence type="ECO:0000256" key="3">
    <source>
        <dbReference type="ARBA" id="ARBA00022692"/>
    </source>
</evidence>
<keyword evidence="3 7" id="KW-0812">Transmembrane</keyword>
<dbReference type="Pfam" id="PF07690">
    <property type="entry name" value="MFS_1"/>
    <property type="match status" value="1"/>
</dbReference>
<dbReference type="AlphaFoldDB" id="A5DQY5"/>
<comment type="subcellular location">
    <subcellularLocation>
        <location evidence="1">Membrane</location>
        <topology evidence="1">Multi-pass membrane protein</topology>
    </subcellularLocation>
</comment>
<dbReference type="OrthoDB" id="4454541at2759"/>
<keyword evidence="2" id="KW-0813">Transport</keyword>